<name>A0A0A9AQF6_ARUDO</name>
<proteinExistence type="predicted"/>
<reference evidence="2" key="2">
    <citation type="journal article" date="2015" name="Data Brief">
        <title>Shoot transcriptome of the giant reed, Arundo donax.</title>
        <authorList>
            <person name="Barrero R.A."/>
            <person name="Guerrero F.D."/>
            <person name="Moolhuijzen P."/>
            <person name="Goolsby J.A."/>
            <person name="Tidwell J."/>
            <person name="Bellgard S.E."/>
            <person name="Bellgard M.I."/>
        </authorList>
    </citation>
    <scope>NUCLEOTIDE SEQUENCE</scope>
    <source>
        <tissue evidence="2">Shoot tissue taken approximately 20 cm above the soil surface</tissue>
    </source>
</reference>
<evidence type="ECO:0000256" key="1">
    <source>
        <dbReference type="SAM" id="MobiDB-lite"/>
    </source>
</evidence>
<dbReference type="EMBL" id="GBRH01248568">
    <property type="protein sequence ID" value="JAD49327.1"/>
    <property type="molecule type" value="Transcribed_RNA"/>
</dbReference>
<feature type="region of interest" description="Disordered" evidence="1">
    <location>
        <begin position="1"/>
        <end position="20"/>
    </location>
</feature>
<dbReference type="AlphaFoldDB" id="A0A0A9AQF6"/>
<evidence type="ECO:0000313" key="2">
    <source>
        <dbReference type="EMBL" id="JAD49327.1"/>
    </source>
</evidence>
<sequence>MLQSFFFKGGSSFWNEWSHQ</sequence>
<organism evidence="2">
    <name type="scientific">Arundo donax</name>
    <name type="common">Giant reed</name>
    <name type="synonym">Donax arundinaceus</name>
    <dbReference type="NCBI Taxonomy" id="35708"/>
    <lineage>
        <taxon>Eukaryota</taxon>
        <taxon>Viridiplantae</taxon>
        <taxon>Streptophyta</taxon>
        <taxon>Embryophyta</taxon>
        <taxon>Tracheophyta</taxon>
        <taxon>Spermatophyta</taxon>
        <taxon>Magnoliopsida</taxon>
        <taxon>Liliopsida</taxon>
        <taxon>Poales</taxon>
        <taxon>Poaceae</taxon>
        <taxon>PACMAD clade</taxon>
        <taxon>Arundinoideae</taxon>
        <taxon>Arundineae</taxon>
        <taxon>Arundo</taxon>
    </lineage>
</organism>
<protein>
    <submittedName>
        <fullName evidence="2">Uncharacterized protein</fullName>
    </submittedName>
</protein>
<accession>A0A0A9AQF6</accession>
<reference evidence="2" key="1">
    <citation type="submission" date="2014-09" db="EMBL/GenBank/DDBJ databases">
        <authorList>
            <person name="Magalhaes I.L.F."/>
            <person name="Oliveira U."/>
            <person name="Santos F.R."/>
            <person name="Vidigal T.H.D.A."/>
            <person name="Brescovit A.D."/>
            <person name="Santos A.J."/>
        </authorList>
    </citation>
    <scope>NUCLEOTIDE SEQUENCE</scope>
    <source>
        <tissue evidence="2">Shoot tissue taken approximately 20 cm above the soil surface</tissue>
    </source>
</reference>